<evidence type="ECO:0000313" key="3">
    <source>
        <dbReference type="Proteomes" id="UP001151760"/>
    </source>
</evidence>
<reference evidence="2" key="1">
    <citation type="journal article" date="2022" name="Int. J. Mol. Sci.">
        <title>Draft Genome of Tanacetum Coccineum: Genomic Comparison of Closely Related Tanacetum-Family Plants.</title>
        <authorList>
            <person name="Yamashiro T."/>
            <person name="Shiraishi A."/>
            <person name="Nakayama K."/>
            <person name="Satake H."/>
        </authorList>
    </citation>
    <scope>NUCLEOTIDE SEQUENCE</scope>
</reference>
<feature type="region of interest" description="Disordered" evidence="1">
    <location>
        <begin position="25"/>
        <end position="52"/>
    </location>
</feature>
<proteinExistence type="predicted"/>
<reference evidence="2" key="2">
    <citation type="submission" date="2022-01" db="EMBL/GenBank/DDBJ databases">
        <authorList>
            <person name="Yamashiro T."/>
            <person name="Shiraishi A."/>
            <person name="Satake H."/>
            <person name="Nakayama K."/>
        </authorList>
    </citation>
    <scope>NUCLEOTIDE SEQUENCE</scope>
</reference>
<dbReference type="InterPro" id="IPR021109">
    <property type="entry name" value="Peptidase_aspartic_dom_sf"/>
</dbReference>
<name>A0ABQ5EX35_9ASTR</name>
<evidence type="ECO:0000313" key="2">
    <source>
        <dbReference type="EMBL" id="GJT55505.1"/>
    </source>
</evidence>
<accession>A0ABQ5EX35</accession>
<dbReference type="PANTHER" id="PTHR33067:SF9">
    <property type="entry name" value="RNA-DIRECTED DNA POLYMERASE"/>
    <property type="match status" value="1"/>
</dbReference>
<dbReference type="Proteomes" id="UP001151760">
    <property type="component" value="Unassembled WGS sequence"/>
</dbReference>
<dbReference type="Gene3D" id="2.40.70.10">
    <property type="entry name" value="Acid Proteases"/>
    <property type="match status" value="1"/>
</dbReference>
<evidence type="ECO:0000256" key="1">
    <source>
        <dbReference type="SAM" id="MobiDB-lite"/>
    </source>
</evidence>
<dbReference type="EMBL" id="BQNB010016762">
    <property type="protein sequence ID" value="GJT55505.1"/>
    <property type="molecule type" value="Genomic_DNA"/>
</dbReference>
<protein>
    <submittedName>
        <fullName evidence="2">Zinc finger, CCHC-type containing protein</fullName>
    </submittedName>
</protein>
<dbReference type="PANTHER" id="PTHR33067">
    <property type="entry name" value="RNA-DIRECTED DNA POLYMERASE-RELATED"/>
    <property type="match status" value="1"/>
</dbReference>
<organism evidence="2 3">
    <name type="scientific">Tanacetum coccineum</name>
    <dbReference type="NCBI Taxonomy" id="301880"/>
    <lineage>
        <taxon>Eukaryota</taxon>
        <taxon>Viridiplantae</taxon>
        <taxon>Streptophyta</taxon>
        <taxon>Embryophyta</taxon>
        <taxon>Tracheophyta</taxon>
        <taxon>Spermatophyta</taxon>
        <taxon>Magnoliopsida</taxon>
        <taxon>eudicotyledons</taxon>
        <taxon>Gunneridae</taxon>
        <taxon>Pentapetalae</taxon>
        <taxon>asterids</taxon>
        <taxon>campanulids</taxon>
        <taxon>Asterales</taxon>
        <taxon>Asteraceae</taxon>
        <taxon>Asteroideae</taxon>
        <taxon>Anthemideae</taxon>
        <taxon>Anthemidinae</taxon>
        <taxon>Tanacetum</taxon>
    </lineage>
</organism>
<keyword evidence="3" id="KW-1185">Reference proteome</keyword>
<comment type="caution">
    <text evidence="2">The sequence shown here is derived from an EMBL/GenBank/DDBJ whole genome shotgun (WGS) entry which is preliminary data.</text>
</comment>
<gene>
    <name evidence="2" type="ORF">Tco_0990559</name>
</gene>
<sequence length="205" mass="23776">MEEEKSVRNNEVVVKNFVEPNKSDIAEPLEKVDRKDEVEDRTNDEQVRSTETDLTGEKVRELVETPRLTDEELVETDIRLSLASQSHIYPLGIAKDVLVEITGFIYPMDFVILDIKEDKKRTFILGTPFLTTVKAEIREKDEIDTITPISIVSKRILEWEEKIKFRQDKSWSSINRGVDCLTIRIPQPQMTISLLKTKEESRKDV</sequence>